<dbReference type="PANTHER" id="PTHR43818">
    <property type="entry name" value="BCDNA.GH03377"/>
    <property type="match status" value="1"/>
</dbReference>
<evidence type="ECO:0000259" key="2">
    <source>
        <dbReference type="Pfam" id="PF01408"/>
    </source>
</evidence>
<dbReference type="SUPFAM" id="SSF51735">
    <property type="entry name" value="NAD(P)-binding Rossmann-fold domains"/>
    <property type="match status" value="1"/>
</dbReference>
<dbReference type="GO" id="GO:0016491">
    <property type="term" value="F:oxidoreductase activity"/>
    <property type="evidence" value="ECO:0007669"/>
    <property type="project" value="UniProtKB-KW"/>
</dbReference>
<dbReference type="OrthoDB" id="9768836at2"/>
<accession>A0A0D0KUX7</accession>
<dbReference type="AlphaFoldDB" id="A0A0D0KUX7"/>
<dbReference type="Gene3D" id="3.30.360.10">
    <property type="entry name" value="Dihydrodipicolinate Reductase, domain 2"/>
    <property type="match status" value="1"/>
</dbReference>
<dbReference type="InterPro" id="IPR055170">
    <property type="entry name" value="GFO_IDH_MocA-like_dom"/>
</dbReference>
<comment type="caution">
    <text evidence="4">The sequence shown here is derived from an EMBL/GenBank/DDBJ whole genome shotgun (WGS) entry which is preliminary data.</text>
</comment>
<dbReference type="EMBL" id="JXQV01000016">
    <property type="protein sequence ID" value="KIQ00864.1"/>
    <property type="molecule type" value="Genomic_DNA"/>
</dbReference>
<dbReference type="InterPro" id="IPR050463">
    <property type="entry name" value="Gfo/Idh/MocA_oxidrdct_glycsds"/>
</dbReference>
<feature type="domain" description="GFO/IDH/MocA-like oxidoreductase" evidence="3">
    <location>
        <begin position="134"/>
        <end position="260"/>
    </location>
</feature>
<dbReference type="Gene3D" id="3.40.50.720">
    <property type="entry name" value="NAD(P)-binding Rossmann-like Domain"/>
    <property type="match status" value="1"/>
</dbReference>
<reference evidence="4 5" key="1">
    <citation type="submission" date="2014-12" db="EMBL/GenBank/DDBJ databases">
        <title>16Stimator: statistical estimation of ribosomal gene copy numbers from draft genome assemblies.</title>
        <authorList>
            <person name="Perisin M.A."/>
            <person name="Vetter M."/>
            <person name="Gilbert J.A."/>
            <person name="Bergelson J."/>
        </authorList>
    </citation>
    <scope>NUCLEOTIDE SEQUENCE [LARGE SCALE GENOMIC DNA]</scope>
    <source>
        <strain evidence="4 5">MEJ076</strain>
    </source>
</reference>
<dbReference type="Proteomes" id="UP000035017">
    <property type="component" value="Unassembled WGS sequence"/>
</dbReference>
<feature type="domain" description="Gfo/Idh/MocA-like oxidoreductase N-terminal" evidence="2">
    <location>
        <begin position="38"/>
        <end position="122"/>
    </location>
</feature>
<evidence type="ECO:0000256" key="1">
    <source>
        <dbReference type="ARBA" id="ARBA00023002"/>
    </source>
</evidence>
<proteinExistence type="predicted"/>
<dbReference type="PANTHER" id="PTHR43818:SF11">
    <property type="entry name" value="BCDNA.GH03377"/>
    <property type="match status" value="1"/>
</dbReference>
<dbReference type="SUPFAM" id="SSF55347">
    <property type="entry name" value="Glyceraldehyde-3-phosphate dehydrogenase-like, C-terminal domain"/>
    <property type="match status" value="1"/>
</dbReference>
<name>A0A0D0KUX7_AGRTU</name>
<dbReference type="Pfam" id="PF01408">
    <property type="entry name" value="GFO_IDH_MocA"/>
    <property type="match status" value="1"/>
</dbReference>
<evidence type="ECO:0000313" key="5">
    <source>
        <dbReference type="Proteomes" id="UP000035017"/>
    </source>
</evidence>
<evidence type="ECO:0000259" key="3">
    <source>
        <dbReference type="Pfam" id="PF22725"/>
    </source>
</evidence>
<dbReference type="GO" id="GO:0000166">
    <property type="term" value="F:nucleotide binding"/>
    <property type="evidence" value="ECO:0007669"/>
    <property type="project" value="InterPro"/>
</dbReference>
<organism evidence="4 5">
    <name type="scientific">Agrobacterium tumefaciens</name>
    <dbReference type="NCBI Taxonomy" id="358"/>
    <lineage>
        <taxon>Bacteria</taxon>
        <taxon>Pseudomonadati</taxon>
        <taxon>Pseudomonadota</taxon>
        <taxon>Alphaproteobacteria</taxon>
        <taxon>Hyphomicrobiales</taxon>
        <taxon>Rhizobiaceae</taxon>
        <taxon>Rhizobium/Agrobacterium group</taxon>
        <taxon>Agrobacterium</taxon>
        <taxon>Agrobacterium tumefaciens complex</taxon>
    </lineage>
</organism>
<dbReference type="InterPro" id="IPR000683">
    <property type="entry name" value="Gfo/Idh/MocA-like_OxRdtase_N"/>
</dbReference>
<evidence type="ECO:0000313" key="4">
    <source>
        <dbReference type="EMBL" id="KIQ00864.1"/>
    </source>
</evidence>
<dbReference type="Pfam" id="PF22725">
    <property type="entry name" value="GFO_IDH_MocA_C3"/>
    <property type="match status" value="1"/>
</dbReference>
<gene>
    <name evidence="4" type="ORF">RU07_16395</name>
</gene>
<protein>
    <submittedName>
        <fullName evidence="4">Oxidoreductase</fullName>
    </submittedName>
</protein>
<dbReference type="InterPro" id="IPR036291">
    <property type="entry name" value="NAD(P)-bd_dom_sf"/>
</dbReference>
<keyword evidence="1" id="KW-0560">Oxidoreductase</keyword>
<sequence>MKPVRFATIGINHNHIFGQTQCLLAAGAEHVGFHAIEDDLAKEYSEAFAGVPRVDDKRRLLDDPSIDLIITAAIPDERAPLAIEAMRAGKDVMTDKPGMVTLAQLDEVKRVQAETGRIFSVLYSEHFENRATVKAGELIAAGAIGKVVSTAGFGPHRLRTPTRPKWFFERARYGGILVDIASHQCEQFLFFTNSMTADILSAKVSNRANPQWPGLQDSGDIHLCTDDADGFIRVDWFTPDGLPSWGDGRLFITGTEGAIEIRKNVDIAGRAGGDHLFLTDKAGVTHIDCADVPLPYGAQLLSDIRNRTETAMPQARCFAAMEIALKAQQIAEGHKHG</sequence>